<feature type="domain" description="BZIP" evidence="9">
    <location>
        <begin position="166"/>
        <end position="216"/>
    </location>
</feature>
<feature type="compositionally biased region" description="Low complexity" evidence="8">
    <location>
        <begin position="20"/>
        <end position="45"/>
    </location>
</feature>
<dbReference type="PROSITE" id="PS50217">
    <property type="entry name" value="BZIP"/>
    <property type="match status" value="1"/>
</dbReference>
<keyword evidence="2" id="KW-0938">Abscisic acid signaling pathway</keyword>
<evidence type="ECO:0000256" key="3">
    <source>
        <dbReference type="ARBA" id="ARBA00023015"/>
    </source>
</evidence>
<organism evidence="10 11">
    <name type="scientific">Dendrobium thyrsiflorum</name>
    <name type="common">Pinecone-like raceme dendrobium</name>
    <name type="synonym">Orchid</name>
    <dbReference type="NCBI Taxonomy" id="117978"/>
    <lineage>
        <taxon>Eukaryota</taxon>
        <taxon>Viridiplantae</taxon>
        <taxon>Streptophyta</taxon>
        <taxon>Embryophyta</taxon>
        <taxon>Tracheophyta</taxon>
        <taxon>Spermatophyta</taxon>
        <taxon>Magnoliopsida</taxon>
        <taxon>Liliopsida</taxon>
        <taxon>Asparagales</taxon>
        <taxon>Orchidaceae</taxon>
        <taxon>Epidendroideae</taxon>
        <taxon>Malaxideae</taxon>
        <taxon>Dendrobiinae</taxon>
        <taxon>Dendrobium</taxon>
    </lineage>
</organism>
<evidence type="ECO:0000256" key="6">
    <source>
        <dbReference type="ARBA" id="ARBA00023242"/>
    </source>
</evidence>
<dbReference type="GO" id="GO:0003677">
    <property type="term" value="F:DNA binding"/>
    <property type="evidence" value="ECO:0007669"/>
    <property type="project" value="UniProtKB-KW"/>
</dbReference>
<keyword evidence="11" id="KW-1185">Reference proteome</keyword>
<gene>
    <name evidence="10" type="ORF">M5K25_016709</name>
</gene>
<keyword evidence="4" id="KW-0238">DNA-binding</keyword>
<feature type="compositionally biased region" description="Polar residues" evidence="8">
    <location>
        <begin position="10"/>
        <end position="19"/>
    </location>
</feature>
<protein>
    <recommendedName>
        <fullName evidence="9">BZIP domain-containing protein</fullName>
    </recommendedName>
</protein>
<keyword evidence="7" id="KW-0175">Coiled coil</keyword>
<dbReference type="PANTHER" id="PTHR22952:SF433">
    <property type="entry name" value="PROTEIN FD"/>
    <property type="match status" value="1"/>
</dbReference>
<evidence type="ECO:0000313" key="11">
    <source>
        <dbReference type="Proteomes" id="UP001552299"/>
    </source>
</evidence>
<evidence type="ECO:0000256" key="1">
    <source>
        <dbReference type="ARBA" id="ARBA00004123"/>
    </source>
</evidence>
<dbReference type="SMART" id="SM00338">
    <property type="entry name" value="BRLZ"/>
    <property type="match status" value="1"/>
</dbReference>
<dbReference type="InterPro" id="IPR004827">
    <property type="entry name" value="bZIP"/>
</dbReference>
<dbReference type="PROSITE" id="PS00036">
    <property type="entry name" value="BZIP_BASIC"/>
    <property type="match status" value="1"/>
</dbReference>
<dbReference type="Proteomes" id="UP001552299">
    <property type="component" value="Unassembled WGS sequence"/>
</dbReference>
<dbReference type="InterPro" id="IPR046347">
    <property type="entry name" value="bZIP_sf"/>
</dbReference>
<dbReference type="Gene3D" id="1.20.5.170">
    <property type="match status" value="1"/>
</dbReference>
<dbReference type="EMBL" id="JANQDX010000013">
    <property type="protein sequence ID" value="KAL0913262.1"/>
    <property type="molecule type" value="Genomic_DNA"/>
</dbReference>
<keyword evidence="3" id="KW-0805">Transcription regulation</keyword>
<dbReference type="GO" id="GO:0006355">
    <property type="term" value="P:regulation of DNA-templated transcription"/>
    <property type="evidence" value="ECO:0007669"/>
    <property type="project" value="UniProtKB-ARBA"/>
</dbReference>
<dbReference type="CDD" id="cd14707">
    <property type="entry name" value="bZIP_plant_BZIP46"/>
    <property type="match status" value="1"/>
</dbReference>
<feature type="region of interest" description="Disordered" evidence="8">
    <location>
        <begin position="161"/>
        <end position="188"/>
    </location>
</feature>
<keyword evidence="6" id="KW-0539">Nucleus</keyword>
<dbReference type="FunFam" id="1.20.5.170:FF:000036">
    <property type="entry name" value="ABSCISIC ACID-INSENSITIVE 5-like protein 2"/>
    <property type="match status" value="1"/>
</dbReference>
<dbReference type="SUPFAM" id="SSF57959">
    <property type="entry name" value="Leucine zipper domain"/>
    <property type="match status" value="1"/>
</dbReference>
<dbReference type="GO" id="GO:0005634">
    <property type="term" value="C:nucleus"/>
    <property type="evidence" value="ECO:0007669"/>
    <property type="project" value="UniProtKB-SubCell"/>
</dbReference>
<dbReference type="PANTHER" id="PTHR22952">
    <property type="entry name" value="CAMP-RESPONSE ELEMENT BINDING PROTEIN-RELATED"/>
    <property type="match status" value="1"/>
</dbReference>
<evidence type="ECO:0000256" key="8">
    <source>
        <dbReference type="SAM" id="MobiDB-lite"/>
    </source>
</evidence>
<dbReference type="GO" id="GO:0009738">
    <property type="term" value="P:abscisic acid-activated signaling pathway"/>
    <property type="evidence" value="ECO:0007669"/>
    <property type="project" value="UniProtKB-KW"/>
</dbReference>
<comment type="caution">
    <text evidence="10">The sequence shown here is derived from an EMBL/GenBank/DDBJ whole genome shotgun (WGS) entry which is preliminary data.</text>
</comment>
<name>A0ABD0UKC0_DENTH</name>
<feature type="region of interest" description="Disordered" evidence="8">
    <location>
        <begin position="1"/>
        <end position="54"/>
    </location>
</feature>
<keyword evidence="5" id="KW-0804">Transcription</keyword>
<dbReference type="AlphaFoldDB" id="A0ABD0UKC0"/>
<reference evidence="10 11" key="1">
    <citation type="journal article" date="2024" name="Plant Biotechnol. J.">
        <title>Dendrobium thyrsiflorum genome and its molecular insights into genes involved in important horticultural traits.</title>
        <authorList>
            <person name="Chen B."/>
            <person name="Wang J.Y."/>
            <person name="Zheng P.J."/>
            <person name="Li K.L."/>
            <person name="Liang Y.M."/>
            <person name="Chen X.F."/>
            <person name="Zhang C."/>
            <person name="Zhao X."/>
            <person name="He X."/>
            <person name="Zhang G.Q."/>
            <person name="Liu Z.J."/>
            <person name="Xu Q."/>
        </authorList>
    </citation>
    <scope>NUCLEOTIDE SEQUENCE [LARGE SCALE GENOMIC DNA]</scope>
    <source>
        <strain evidence="10">GZMU011</strain>
    </source>
</reference>
<evidence type="ECO:0000256" key="5">
    <source>
        <dbReference type="ARBA" id="ARBA00023163"/>
    </source>
</evidence>
<comment type="subcellular location">
    <subcellularLocation>
        <location evidence="1">Nucleus</location>
    </subcellularLocation>
</comment>
<evidence type="ECO:0000256" key="4">
    <source>
        <dbReference type="ARBA" id="ARBA00023125"/>
    </source>
</evidence>
<evidence type="ECO:0000256" key="7">
    <source>
        <dbReference type="SAM" id="Coils"/>
    </source>
</evidence>
<feature type="coiled-coil region" evidence="7">
    <location>
        <begin position="191"/>
        <end position="221"/>
    </location>
</feature>
<dbReference type="InterPro" id="IPR043452">
    <property type="entry name" value="BZIP46-like"/>
</dbReference>
<evidence type="ECO:0000256" key="2">
    <source>
        <dbReference type="ARBA" id="ARBA00022682"/>
    </source>
</evidence>
<evidence type="ECO:0000313" key="10">
    <source>
        <dbReference type="EMBL" id="KAL0913262.1"/>
    </source>
</evidence>
<dbReference type="Pfam" id="PF00170">
    <property type="entry name" value="bZIP_1"/>
    <property type="match status" value="1"/>
</dbReference>
<sequence>MRPPSPAADGNNTNTKARLSSSSFTSSSSSSSSSSFYRSSSSSSSIGVLETPKRKTMEEIWKDMNLATLAHESQSPASVSGDTCNFFRGMILQDFLASAFKSPPSSAVSSDLPHLPLPPTALSLSSGLCGPVGPSNLPHHTAASSPFSLSAKKHLLEDAPSCNAEGDRHHKRMMKNRESAARSRARKQAYTNELELEVAHRAEENAKLKKQNEELRMVMAAQTPKKDFLQRTSSAPF</sequence>
<evidence type="ECO:0000259" key="9">
    <source>
        <dbReference type="PROSITE" id="PS50217"/>
    </source>
</evidence>
<accession>A0ABD0UKC0</accession>
<proteinExistence type="predicted"/>